<dbReference type="SUPFAM" id="SSF46689">
    <property type="entry name" value="Homeodomain-like"/>
    <property type="match status" value="1"/>
</dbReference>
<dbReference type="Gene3D" id="1.10.10.60">
    <property type="entry name" value="Homeodomain-like"/>
    <property type="match status" value="1"/>
</dbReference>
<dbReference type="Gene3D" id="1.10.357.10">
    <property type="entry name" value="Tetracycline Repressor, domain 2"/>
    <property type="match status" value="1"/>
</dbReference>
<evidence type="ECO:0000313" key="7">
    <source>
        <dbReference type="Proteomes" id="UP001597469"/>
    </source>
</evidence>
<dbReference type="Pfam" id="PF13305">
    <property type="entry name" value="TetR_C_33"/>
    <property type="match status" value="1"/>
</dbReference>
<dbReference type="RefSeq" id="WP_381528485.1">
    <property type="nucleotide sequence ID" value="NZ_JBHULN010000032.1"/>
</dbReference>
<evidence type="ECO:0000256" key="4">
    <source>
        <dbReference type="PROSITE-ProRule" id="PRU00335"/>
    </source>
</evidence>
<evidence type="ECO:0000259" key="5">
    <source>
        <dbReference type="PROSITE" id="PS50977"/>
    </source>
</evidence>
<name>A0ABW5MC17_9BACT</name>
<dbReference type="PANTHER" id="PTHR30055">
    <property type="entry name" value="HTH-TYPE TRANSCRIPTIONAL REGULATOR RUTR"/>
    <property type="match status" value="1"/>
</dbReference>
<dbReference type="InterPro" id="IPR009057">
    <property type="entry name" value="Homeodomain-like_sf"/>
</dbReference>
<evidence type="ECO:0000256" key="1">
    <source>
        <dbReference type="ARBA" id="ARBA00023015"/>
    </source>
</evidence>
<dbReference type="PANTHER" id="PTHR30055:SF234">
    <property type="entry name" value="HTH-TYPE TRANSCRIPTIONAL REGULATOR BETI"/>
    <property type="match status" value="1"/>
</dbReference>
<evidence type="ECO:0000256" key="3">
    <source>
        <dbReference type="ARBA" id="ARBA00023163"/>
    </source>
</evidence>
<accession>A0ABW5MC17</accession>
<keyword evidence="3" id="KW-0804">Transcription</keyword>
<protein>
    <submittedName>
        <fullName evidence="6">TetR/AcrR family transcriptional regulator</fullName>
    </submittedName>
</protein>
<dbReference type="InterPro" id="IPR025996">
    <property type="entry name" value="MT1864/Rv1816-like_C"/>
</dbReference>
<comment type="caution">
    <text evidence="6">The sequence shown here is derived from an EMBL/GenBank/DDBJ whole genome shotgun (WGS) entry which is preliminary data.</text>
</comment>
<gene>
    <name evidence="6" type="ORF">ACFSUS_28330</name>
</gene>
<dbReference type="Proteomes" id="UP001597469">
    <property type="component" value="Unassembled WGS sequence"/>
</dbReference>
<keyword evidence="2 4" id="KW-0238">DNA-binding</keyword>
<reference evidence="7" key="1">
    <citation type="journal article" date="2019" name="Int. J. Syst. Evol. Microbiol.">
        <title>The Global Catalogue of Microorganisms (GCM) 10K type strain sequencing project: providing services to taxonomists for standard genome sequencing and annotation.</title>
        <authorList>
            <consortium name="The Broad Institute Genomics Platform"/>
            <consortium name="The Broad Institute Genome Sequencing Center for Infectious Disease"/>
            <person name="Wu L."/>
            <person name="Ma J."/>
        </authorList>
    </citation>
    <scope>NUCLEOTIDE SEQUENCE [LARGE SCALE GENOMIC DNA]</scope>
    <source>
        <strain evidence="7">KCTC 42805</strain>
    </source>
</reference>
<keyword evidence="1" id="KW-0805">Transcription regulation</keyword>
<dbReference type="Pfam" id="PF00440">
    <property type="entry name" value="TetR_N"/>
    <property type="match status" value="1"/>
</dbReference>
<organism evidence="6 7">
    <name type="scientific">Spirosoma soli</name>
    <dbReference type="NCBI Taxonomy" id="1770529"/>
    <lineage>
        <taxon>Bacteria</taxon>
        <taxon>Pseudomonadati</taxon>
        <taxon>Bacteroidota</taxon>
        <taxon>Cytophagia</taxon>
        <taxon>Cytophagales</taxon>
        <taxon>Cytophagaceae</taxon>
        <taxon>Spirosoma</taxon>
    </lineage>
</organism>
<sequence>MGVIERKQREKAYRETSILEAAKKVFLTKGLIAATIDDIAAEAELGKGTLYRHYRSKEDIMLAISERATSELYALFAKAAEVDDSGLEKLLRMTREYYAFVMENPAYFGFIAFFESPLPTTNAGVVYETTNAIFELFQTVLQQGMSDGSMRTDFKANLMANTLWASCNGMMQFIVSKGVHLAEQRQIDSGELFETFLASMRNGLHNPERQVK</sequence>
<dbReference type="InterPro" id="IPR001647">
    <property type="entry name" value="HTH_TetR"/>
</dbReference>
<dbReference type="PRINTS" id="PR00455">
    <property type="entry name" value="HTHTETR"/>
</dbReference>
<evidence type="ECO:0000256" key="2">
    <source>
        <dbReference type="ARBA" id="ARBA00023125"/>
    </source>
</evidence>
<dbReference type="EMBL" id="JBHULN010000032">
    <property type="protein sequence ID" value="MFD2574572.1"/>
    <property type="molecule type" value="Genomic_DNA"/>
</dbReference>
<feature type="domain" description="HTH tetR-type" evidence="5">
    <location>
        <begin position="12"/>
        <end position="72"/>
    </location>
</feature>
<dbReference type="PROSITE" id="PS50977">
    <property type="entry name" value="HTH_TETR_2"/>
    <property type="match status" value="1"/>
</dbReference>
<dbReference type="SUPFAM" id="SSF48498">
    <property type="entry name" value="Tetracyclin repressor-like, C-terminal domain"/>
    <property type="match status" value="1"/>
</dbReference>
<keyword evidence="7" id="KW-1185">Reference proteome</keyword>
<dbReference type="InterPro" id="IPR036271">
    <property type="entry name" value="Tet_transcr_reg_TetR-rel_C_sf"/>
</dbReference>
<feature type="DNA-binding region" description="H-T-H motif" evidence="4">
    <location>
        <begin position="35"/>
        <end position="54"/>
    </location>
</feature>
<proteinExistence type="predicted"/>
<dbReference type="InterPro" id="IPR050109">
    <property type="entry name" value="HTH-type_TetR-like_transc_reg"/>
</dbReference>
<evidence type="ECO:0000313" key="6">
    <source>
        <dbReference type="EMBL" id="MFD2574572.1"/>
    </source>
</evidence>